<dbReference type="InterPro" id="IPR013889">
    <property type="entry name" value="Karyogamy_KAR9"/>
</dbReference>
<dbReference type="InterPro" id="IPR036534">
    <property type="entry name" value="GAR_dom_sf"/>
</dbReference>
<keyword evidence="4" id="KW-0175">Coiled coil</keyword>
<evidence type="ECO:0000259" key="6">
    <source>
        <dbReference type="PROSITE" id="PS51460"/>
    </source>
</evidence>
<dbReference type="SUPFAM" id="SSF143575">
    <property type="entry name" value="GAS2 domain-like"/>
    <property type="match status" value="1"/>
</dbReference>
<feature type="coiled-coil region" evidence="4">
    <location>
        <begin position="53"/>
        <end position="80"/>
    </location>
</feature>
<evidence type="ECO:0000313" key="7">
    <source>
        <dbReference type="EMBL" id="OBZ81179.1"/>
    </source>
</evidence>
<sequence length="635" mass="73250">MTIKLELSTIPVPDNEIKRLLDLHHTLASEEANALFTTIATQIAYWLEQVHLAIFILEQHQEEEDELEQLESIEKAMLRMHPIITYLSGDIAEIMVERDHQLKITKIQSEWSGLHHFVNSVKSQVISHQHYKQLSNQMDHVWLRLDDVSLMIFEIQEHKQQHRKSVDDDPKIQQMDHLFETLMHDMESIYTQLSHQDSPNFLRRLDRLKEKWETLQGERDELKQEHKEDRWLAVFKRVADQVDVMIDGLDKSAIQCFSVVQQIREWQSRSLCSALPMDQDAFWSLQKSFEAKYKYYTPSIDRMLSMLGNGISARASRDNTTAQRHEAMLQRWSHLKEMMDALRSKDLVETEHLVLSSSSAQSTSTGTTLNSYHTSSTLIQHPRSKQKPEERRAQSATPTYRQQSLLRTSLSDSSSVDTPPSKLKPDFYEKDERDNGMDLMMKPRRPPSSMRKTPTPRSKSSIGLRATSPLQRSMTPSLIPRPKEDVVRRPKSQMQHRVLPKKASMKKLKKTDDVYRPDPKDPLDMEVAQIVNASPIPIQCQRGDQPGKYYFGNELSISSMGGKKVYTCKLMTYANRRGAQFKNNKVLIRVGGGWQDLEFFLLEHSSLMASDVVSRSFTPTKPSHAVTAGNGGWRS</sequence>
<dbReference type="STRING" id="101091.A0A1C7MXR5"/>
<dbReference type="GO" id="GO:0005816">
    <property type="term" value="C:spindle pole body"/>
    <property type="evidence" value="ECO:0007669"/>
    <property type="project" value="TreeGrafter"/>
</dbReference>
<dbReference type="Gene3D" id="3.30.920.20">
    <property type="entry name" value="Gas2-like domain"/>
    <property type="match status" value="1"/>
</dbReference>
<dbReference type="Proteomes" id="UP000093000">
    <property type="component" value="Unassembled WGS sequence"/>
</dbReference>
<dbReference type="Pfam" id="PF08580">
    <property type="entry name" value="KAR9"/>
    <property type="match status" value="1"/>
</dbReference>
<dbReference type="GO" id="GO:0005938">
    <property type="term" value="C:cell cortex"/>
    <property type="evidence" value="ECO:0007669"/>
    <property type="project" value="TreeGrafter"/>
</dbReference>
<dbReference type="GO" id="GO:0030473">
    <property type="term" value="P:nuclear migration along microtubule"/>
    <property type="evidence" value="ECO:0007669"/>
    <property type="project" value="TreeGrafter"/>
</dbReference>
<accession>A0A1C7MXR5</accession>
<dbReference type="OrthoDB" id="5559380at2759"/>
<dbReference type="InParanoid" id="A0A1C7MXR5"/>
<dbReference type="PANTHER" id="PTHR37271">
    <property type="entry name" value="KARYOGAMY PROTEIN KAR9"/>
    <property type="match status" value="1"/>
</dbReference>
<reference evidence="7 8" key="1">
    <citation type="submission" date="2016-03" db="EMBL/GenBank/DDBJ databases">
        <title>Choanephora cucurbitarum.</title>
        <authorList>
            <person name="Min B."/>
            <person name="Park H."/>
            <person name="Park J.-H."/>
            <person name="Shin H.-D."/>
            <person name="Choi I.-G."/>
        </authorList>
    </citation>
    <scope>NUCLEOTIDE SEQUENCE [LARGE SCALE GENOMIC DNA]</scope>
    <source>
        <strain evidence="7 8">KUS-F28377</strain>
    </source>
</reference>
<name>A0A1C7MXR5_9FUNG</name>
<dbReference type="GO" id="GO:0043332">
    <property type="term" value="C:mating projection tip"/>
    <property type="evidence" value="ECO:0007669"/>
    <property type="project" value="TreeGrafter"/>
</dbReference>
<dbReference type="AlphaFoldDB" id="A0A1C7MXR5"/>
<dbReference type="Pfam" id="PF02187">
    <property type="entry name" value="GAS2"/>
    <property type="match status" value="1"/>
</dbReference>
<gene>
    <name evidence="7" type="ORF">A0J61_10772</name>
</gene>
<feature type="compositionally biased region" description="Polar residues" evidence="5">
    <location>
        <begin position="450"/>
        <end position="461"/>
    </location>
</feature>
<feature type="compositionally biased region" description="Polar residues" evidence="5">
    <location>
        <begin position="369"/>
        <end position="379"/>
    </location>
</feature>
<feature type="region of interest" description="Disordered" evidence="5">
    <location>
        <begin position="355"/>
        <end position="463"/>
    </location>
</feature>
<proteinExistence type="predicted"/>
<evidence type="ECO:0000256" key="3">
    <source>
        <dbReference type="ARBA" id="ARBA00023212"/>
    </source>
</evidence>
<dbReference type="InterPro" id="IPR003108">
    <property type="entry name" value="GAR_dom"/>
</dbReference>
<dbReference type="GO" id="GO:0051293">
    <property type="term" value="P:establishment of spindle localization"/>
    <property type="evidence" value="ECO:0007669"/>
    <property type="project" value="TreeGrafter"/>
</dbReference>
<comment type="caution">
    <text evidence="7">The sequence shown here is derived from an EMBL/GenBank/DDBJ whole genome shotgun (WGS) entry which is preliminary data.</text>
</comment>
<dbReference type="GO" id="GO:0008017">
    <property type="term" value="F:microtubule binding"/>
    <property type="evidence" value="ECO:0007669"/>
    <property type="project" value="InterPro"/>
</dbReference>
<evidence type="ECO:0000256" key="2">
    <source>
        <dbReference type="ARBA" id="ARBA00022490"/>
    </source>
</evidence>
<evidence type="ECO:0000256" key="4">
    <source>
        <dbReference type="SAM" id="Coils"/>
    </source>
</evidence>
<evidence type="ECO:0000256" key="5">
    <source>
        <dbReference type="SAM" id="MobiDB-lite"/>
    </source>
</evidence>
<evidence type="ECO:0000256" key="1">
    <source>
        <dbReference type="ARBA" id="ARBA00004245"/>
    </source>
</evidence>
<keyword evidence="2" id="KW-0963">Cytoplasm</keyword>
<feature type="compositionally biased region" description="Low complexity" evidence="5">
    <location>
        <begin position="401"/>
        <end position="421"/>
    </location>
</feature>
<protein>
    <recommendedName>
        <fullName evidence="6">GAR domain-containing protein</fullName>
    </recommendedName>
</protein>
<feature type="compositionally biased region" description="Basic and acidic residues" evidence="5">
    <location>
        <begin position="423"/>
        <end position="436"/>
    </location>
</feature>
<dbReference type="EMBL" id="LUGH01001381">
    <property type="protein sequence ID" value="OBZ81179.1"/>
    <property type="molecule type" value="Genomic_DNA"/>
</dbReference>
<comment type="subcellular location">
    <subcellularLocation>
        <location evidence="1">Cytoplasm</location>
        <location evidence="1">Cytoskeleton</location>
    </subcellularLocation>
</comment>
<feature type="compositionally biased region" description="Low complexity" evidence="5">
    <location>
        <begin position="356"/>
        <end position="368"/>
    </location>
</feature>
<feature type="domain" description="GAR" evidence="6">
    <location>
        <begin position="518"/>
        <end position="608"/>
    </location>
</feature>
<dbReference type="PROSITE" id="PS51460">
    <property type="entry name" value="GAR"/>
    <property type="match status" value="1"/>
</dbReference>
<keyword evidence="3" id="KW-0206">Cytoskeleton</keyword>
<keyword evidence="8" id="KW-1185">Reference proteome</keyword>
<evidence type="ECO:0000313" key="8">
    <source>
        <dbReference type="Proteomes" id="UP000093000"/>
    </source>
</evidence>
<organism evidence="7 8">
    <name type="scientific">Choanephora cucurbitarum</name>
    <dbReference type="NCBI Taxonomy" id="101091"/>
    <lineage>
        <taxon>Eukaryota</taxon>
        <taxon>Fungi</taxon>
        <taxon>Fungi incertae sedis</taxon>
        <taxon>Mucoromycota</taxon>
        <taxon>Mucoromycotina</taxon>
        <taxon>Mucoromycetes</taxon>
        <taxon>Mucorales</taxon>
        <taxon>Mucorineae</taxon>
        <taxon>Choanephoraceae</taxon>
        <taxon>Choanephoroideae</taxon>
        <taxon>Choanephora</taxon>
    </lineage>
</organism>
<dbReference type="PANTHER" id="PTHR37271:SF1">
    <property type="entry name" value="KARYOGAMY PROTEIN KAR9"/>
    <property type="match status" value="1"/>
</dbReference>